<name>A0ABD3HKI0_9MARC</name>
<evidence type="ECO:0000313" key="2">
    <source>
        <dbReference type="EMBL" id="KAL3692027.1"/>
    </source>
</evidence>
<dbReference type="Proteomes" id="UP001633002">
    <property type="component" value="Unassembled WGS sequence"/>
</dbReference>
<evidence type="ECO:0000256" key="1">
    <source>
        <dbReference type="SAM" id="Coils"/>
    </source>
</evidence>
<sequence length="244" mass="28368">MKLQGKTLAREKRAKWEEKKGRIRQFTLQLQRNPQDYRVQRNLQEAKDEVDDLEREKAQWIQQKMDIKWMQHGDVPSKDQADEEEKDKLDLPLTDLELEEAAKVMKGGKSPGPDGTPVEFYVIMWSTVGTLVSETIKQGTDEGWLPVWFNRGDVVLLPKEGDKRLLANKRPITLLNTVYKIYTKALQRRMTPIMQRLISWNQSAFIPGRNIHTSVLTCNEAIHEVKKSERDYLMLCTVGFLESL</sequence>
<organism evidence="2 3">
    <name type="scientific">Riccia sorocarpa</name>
    <dbReference type="NCBI Taxonomy" id="122646"/>
    <lineage>
        <taxon>Eukaryota</taxon>
        <taxon>Viridiplantae</taxon>
        <taxon>Streptophyta</taxon>
        <taxon>Embryophyta</taxon>
        <taxon>Marchantiophyta</taxon>
        <taxon>Marchantiopsida</taxon>
        <taxon>Marchantiidae</taxon>
        <taxon>Marchantiales</taxon>
        <taxon>Ricciaceae</taxon>
        <taxon>Riccia</taxon>
    </lineage>
</organism>
<dbReference type="SUPFAM" id="SSF56672">
    <property type="entry name" value="DNA/RNA polymerases"/>
    <property type="match status" value="1"/>
</dbReference>
<proteinExistence type="predicted"/>
<keyword evidence="3" id="KW-1185">Reference proteome</keyword>
<feature type="coiled-coil region" evidence="1">
    <location>
        <begin position="36"/>
        <end position="63"/>
    </location>
</feature>
<gene>
    <name evidence="2" type="ORF">R1sor_005678</name>
</gene>
<keyword evidence="1" id="KW-0175">Coiled coil</keyword>
<comment type="caution">
    <text evidence="2">The sequence shown here is derived from an EMBL/GenBank/DDBJ whole genome shotgun (WGS) entry which is preliminary data.</text>
</comment>
<dbReference type="EMBL" id="JBJQOH010000003">
    <property type="protein sequence ID" value="KAL3692027.1"/>
    <property type="molecule type" value="Genomic_DNA"/>
</dbReference>
<accession>A0ABD3HKI0</accession>
<dbReference type="PANTHER" id="PTHR19446">
    <property type="entry name" value="REVERSE TRANSCRIPTASES"/>
    <property type="match status" value="1"/>
</dbReference>
<evidence type="ECO:0008006" key="4">
    <source>
        <dbReference type="Google" id="ProtNLM"/>
    </source>
</evidence>
<dbReference type="AlphaFoldDB" id="A0ABD3HKI0"/>
<protein>
    <recommendedName>
        <fullName evidence="4">Reverse transcriptase domain-containing protein</fullName>
    </recommendedName>
</protein>
<dbReference type="InterPro" id="IPR043502">
    <property type="entry name" value="DNA/RNA_pol_sf"/>
</dbReference>
<evidence type="ECO:0000313" key="3">
    <source>
        <dbReference type="Proteomes" id="UP001633002"/>
    </source>
</evidence>
<reference evidence="2 3" key="1">
    <citation type="submission" date="2024-09" db="EMBL/GenBank/DDBJ databases">
        <title>Chromosome-scale assembly of Riccia sorocarpa.</title>
        <authorList>
            <person name="Paukszto L."/>
        </authorList>
    </citation>
    <scope>NUCLEOTIDE SEQUENCE [LARGE SCALE GENOMIC DNA]</scope>
    <source>
        <strain evidence="2">LP-2024</strain>
        <tissue evidence="2">Aerial parts of the thallus</tissue>
    </source>
</reference>